<dbReference type="OrthoDB" id="1302510at2759"/>
<dbReference type="Proteomes" id="UP000027138">
    <property type="component" value="Unassembled WGS sequence"/>
</dbReference>
<dbReference type="EMBL" id="KK914666">
    <property type="protein sequence ID" value="KDP30527.1"/>
    <property type="molecule type" value="Genomic_DNA"/>
</dbReference>
<sequence>MHKNSLWAEKYGREPTPTEKFTYTHTKDHDCHTFVDRQNYSTARELLISSQAESKAESRIDELALHLEAVVGEKKRKAYGIGSQASQFYCVSASYASAASSGPHPDHSAKEITALRAHID</sequence>
<evidence type="ECO:0000313" key="2">
    <source>
        <dbReference type="Proteomes" id="UP000027138"/>
    </source>
</evidence>
<protein>
    <submittedName>
        <fullName evidence="1">Uncharacterized protein</fullName>
    </submittedName>
</protein>
<keyword evidence="2" id="KW-1185">Reference proteome</keyword>
<reference evidence="1 2" key="1">
    <citation type="journal article" date="2014" name="PLoS ONE">
        <title>Global Analysis of Gene Expression Profiles in Physic Nut (Jatropha curcas L.) Seedlings Exposed to Salt Stress.</title>
        <authorList>
            <person name="Zhang L."/>
            <person name="Zhang C."/>
            <person name="Wu P."/>
            <person name="Chen Y."/>
            <person name="Li M."/>
            <person name="Jiang H."/>
            <person name="Wu G."/>
        </authorList>
    </citation>
    <scope>NUCLEOTIDE SEQUENCE [LARGE SCALE GENOMIC DNA]</scope>
    <source>
        <strain evidence="2">cv. GZQX0401</strain>
        <tissue evidence="1">Young leaves</tissue>
    </source>
</reference>
<name>A0A067K315_JATCU</name>
<evidence type="ECO:0000313" key="1">
    <source>
        <dbReference type="EMBL" id="KDP30527.1"/>
    </source>
</evidence>
<accession>A0A067K315</accession>
<proteinExistence type="predicted"/>
<dbReference type="AlphaFoldDB" id="A0A067K315"/>
<organism evidence="1 2">
    <name type="scientific">Jatropha curcas</name>
    <name type="common">Barbados nut</name>
    <dbReference type="NCBI Taxonomy" id="180498"/>
    <lineage>
        <taxon>Eukaryota</taxon>
        <taxon>Viridiplantae</taxon>
        <taxon>Streptophyta</taxon>
        <taxon>Embryophyta</taxon>
        <taxon>Tracheophyta</taxon>
        <taxon>Spermatophyta</taxon>
        <taxon>Magnoliopsida</taxon>
        <taxon>eudicotyledons</taxon>
        <taxon>Gunneridae</taxon>
        <taxon>Pentapetalae</taxon>
        <taxon>rosids</taxon>
        <taxon>fabids</taxon>
        <taxon>Malpighiales</taxon>
        <taxon>Euphorbiaceae</taxon>
        <taxon>Crotonoideae</taxon>
        <taxon>Jatropheae</taxon>
        <taxon>Jatropha</taxon>
    </lineage>
</organism>
<gene>
    <name evidence="1" type="ORF">JCGZ_15236</name>
</gene>